<evidence type="ECO:0000256" key="1">
    <source>
        <dbReference type="SAM" id="Phobius"/>
    </source>
</evidence>
<dbReference type="InterPro" id="IPR038461">
    <property type="entry name" value="Schlafen_AlbA_2_dom_sf"/>
</dbReference>
<protein>
    <recommendedName>
        <fullName evidence="2">Schlafen AlbA-2 domain-containing protein</fullName>
    </recommendedName>
</protein>
<keyword evidence="1" id="KW-0812">Transmembrane</keyword>
<evidence type="ECO:0000313" key="3">
    <source>
        <dbReference type="EMBL" id="OGN33427.1"/>
    </source>
</evidence>
<comment type="caution">
    <text evidence="3">The sequence shown here is derived from an EMBL/GenBank/DDBJ whole genome shotgun (WGS) entry which is preliminary data.</text>
</comment>
<evidence type="ECO:0000313" key="4">
    <source>
        <dbReference type="Proteomes" id="UP000178155"/>
    </source>
</evidence>
<organism evidence="3 4">
    <name type="scientific">Candidatus Yanofskybacteria bacterium RIFCSPLOWO2_02_FULL_47_9b</name>
    <dbReference type="NCBI Taxonomy" id="1802708"/>
    <lineage>
        <taxon>Bacteria</taxon>
        <taxon>Candidatus Yanofskyibacteriota</taxon>
    </lineage>
</organism>
<keyword evidence="1" id="KW-0472">Membrane</keyword>
<evidence type="ECO:0000259" key="2">
    <source>
        <dbReference type="Pfam" id="PF04326"/>
    </source>
</evidence>
<dbReference type="PANTHER" id="PTHR30595">
    <property type="entry name" value="GLPR-RELATED TRANSCRIPTIONAL REPRESSOR"/>
    <property type="match status" value="1"/>
</dbReference>
<dbReference type="Proteomes" id="UP000178155">
    <property type="component" value="Unassembled WGS sequence"/>
</dbReference>
<reference evidence="3 4" key="1">
    <citation type="journal article" date="2016" name="Nat. Commun.">
        <title>Thousands of microbial genomes shed light on interconnected biogeochemical processes in an aquifer system.</title>
        <authorList>
            <person name="Anantharaman K."/>
            <person name="Brown C.T."/>
            <person name="Hug L.A."/>
            <person name="Sharon I."/>
            <person name="Castelle C.J."/>
            <person name="Probst A.J."/>
            <person name="Thomas B.C."/>
            <person name="Singh A."/>
            <person name="Wilkins M.J."/>
            <person name="Karaoz U."/>
            <person name="Brodie E.L."/>
            <person name="Williams K.H."/>
            <person name="Hubbard S.S."/>
            <person name="Banfield J.F."/>
        </authorList>
    </citation>
    <scope>NUCLEOTIDE SEQUENCE [LARGE SCALE GENOMIC DNA]</scope>
</reference>
<dbReference type="AlphaFoldDB" id="A0A1F8H761"/>
<dbReference type="Pfam" id="PF04326">
    <property type="entry name" value="SLFN_AlbA_2"/>
    <property type="match status" value="1"/>
</dbReference>
<sequence length="239" mass="27188">MFSGLRHKKSFLLIRNLIAVEVIAYGLFMLVALSADWAEAYSRFGVSDYLSFTVLEFTSLAMVQIAIVVFVVTRSFREDRDIKEIIRSGEDERLEFKTSLRWDVRRNEISKELERSAMKTVAAFLNSDGGNLVIGVDDEQRAVGLAADINSLNKKSHDGFENHFNNLFISMLGPEFRQYVRLSFHTLDDKSVSLVQVDRAHRPAYLKTEKGEDFFIRTGNATTALKVSQVASYISAQWQ</sequence>
<accession>A0A1F8H761</accession>
<dbReference type="Gene3D" id="3.30.950.30">
    <property type="entry name" value="Schlafen, AAA domain"/>
    <property type="match status" value="1"/>
</dbReference>
<feature type="domain" description="Schlafen AlbA-2" evidence="2">
    <location>
        <begin position="90"/>
        <end position="225"/>
    </location>
</feature>
<name>A0A1F8H761_9BACT</name>
<dbReference type="InterPro" id="IPR007421">
    <property type="entry name" value="Schlafen_AlbA_2_dom"/>
</dbReference>
<feature type="transmembrane region" description="Helical" evidence="1">
    <location>
        <begin position="49"/>
        <end position="73"/>
    </location>
</feature>
<proteinExistence type="predicted"/>
<gene>
    <name evidence="3" type="ORF">A3I39_02725</name>
</gene>
<dbReference type="PANTHER" id="PTHR30595:SF6">
    <property type="entry name" value="SCHLAFEN ALBA-2 DOMAIN-CONTAINING PROTEIN"/>
    <property type="match status" value="1"/>
</dbReference>
<dbReference type="EMBL" id="MGKW01000030">
    <property type="protein sequence ID" value="OGN33427.1"/>
    <property type="molecule type" value="Genomic_DNA"/>
</dbReference>
<feature type="transmembrane region" description="Helical" evidence="1">
    <location>
        <begin position="12"/>
        <end position="37"/>
    </location>
</feature>
<keyword evidence="1" id="KW-1133">Transmembrane helix</keyword>